<dbReference type="PANTHER" id="PTHR43344:SF2">
    <property type="entry name" value="PHOSPHOSERINE PHOSPHATASE"/>
    <property type="match status" value="1"/>
</dbReference>
<dbReference type="SFLD" id="SFLDS00003">
    <property type="entry name" value="Haloacid_Dehalogenase"/>
    <property type="match status" value="1"/>
</dbReference>
<keyword evidence="6" id="KW-0378">Hydrolase</keyword>
<proteinExistence type="predicted"/>
<dbReference type="Pfam" id="PF00702">
    <property type="entry name" value="Hydrolase"/>
    <property type="match status" value="1"/>
</dbReference>
<evidence type="ECO:0000256" key="5">
    <source>
        <dbReference type="ARBA" id="ARBA00022723"/>
    </source>
</evidence>
<dbReference type="InterPro" id="IPR036412">
    <property type="entry name" value="HAD-like_sf"/>
</dbReference>
<evidence type="ECO:0000256" key="3">
    <source>
        <dbReference type="ARBA" id="ARBA00012640"/>
    </source>
</evidence>
<dbReference type="GO" id="GO:0000287">
    <property type="term" value="F:magnesium ion binding"/>
    <property type="evidence" value="ECO:0007669"/>
    <property type="project" value="TreeGrafter"/>
</dbReference>
<keyword evidence="7" id="KW-0460">Magnesium</keyword>
<dbReference type="EC" id="3.1.3.3" evidence="3"/>
<dbReference type="InterPro" id="IPR050582">
    <property type="entry name" value="HAD-like_SerB"/>
</dbReference>
<keyword evidence="4" id="KW-0028">Amino-acid biosynthesis</keyword>
<protein>
    <recommendedName>
        <fullName evidence="3">phosphoserine phosphatase</fullName>
        <ecNumber evidence="3">3.1.3.3</ecNumber>
    </recommendedName>
</protein>
<dbReference type="GO" id="GO:0005737">
    <property type="term" value="C:cytoplasm"/>
    <property type="evidence" value="ECO:0007669"/>
    <property type="project" value="TreeGrafter"/>
</dbReference>
<dbReference type="Gene3D" id="3.40.50.1000">
    <property type="entry name" value="HAD superfamily/HAD-like"/>
    <property type="match status" value="1"/>
</dbReference>
<evidence type="ECO:0000256" key="4">
    <source>
        <dbReference type="ARBA" id="ARBA00022605"/>
    </source>
</evidence>
<dbReference type="EMBL" id="UINC01008400">
    <property type="protein sequence ID" value="SVA37809.1"/>
    <property type="molecule type" value="Genomic_DNA"/>
</dbReference>
<dbReference type="SFLD" id="SFLDG01129">
    <property type="entry name" value="C1.5:_HAD__Beta-PGM__Phosphata"/>
    <property type="match status" value="1"/>
</dbReference>
<evidence type="ECO:0000256" key="8">
    <source>
        <dbReference type="ARBA" id="ARBA00023299"/>
    </source>
</evidence>
<keyword evidence="8" id="KW-0718">Serine biosynthesis</keyword>
<name>A0A381VBR0_9ZZZZ</name>
<dbReference type="SUPFAM" id="SSF56784">
    <property type="entry name" value="HAD-like"/>
    <property type="match status" value="1"/>
</dbReference>
<organism evidence="9">
    <name type="scientific">marine metagenome</name>
    <dbReference type="NCBI Taxonomy" id="408172"/>
    <lineage>
        <taxon>unclassified sequences</taxon>
        <taxon>metagenomes</taxon>
        <taxon>ecological metagenomes</taxon>
    </lineage>
</organism>
<dbReference type="PANTHER" id="PTHR43344">
    <property type="entry name" value="PHOSPHOSERINE PHOSPHATASE"/>
    <property type="match status" value="1"/>
</dbReference>
<dbReference type="NCBIfam" id="TIGR01488">
    <property type="entry name" value="HAD-SF-IB"/>
    <property type="match status" value="1"/>
</dbReference>
<dbReference type="InterPro" id="IPR023214">
    <property type="entry name" value="HAD_sf"/>
</dbReference>
<dbReference type="GO" id="GO:0006564">
    <property type="term" value="P:L-serine biosynthetic process"/>
    <property type="evidence" value="ECO:0007669"/>
    <property type="project" value="UniProtKB-KW"/>
</dbReference>
<sequence length="215" mass="24408">MTKIKLVVFDMDGTLLQARSCWNHIHQHFGIDNKEMLKMYMEHKINDQEFAESDIQLWEQSSDVHINEAYINSILDEIKPIDGAEDLIQSLHQKGIQTVILSGGIKYLAVKWAEKWNMKEAIANHLIDDENGNLQVVIESSGHAKGPIMDALLERLNVSKDEVAAVGDTIVDIPLFERAGLGIAVNTNDQRLIDEADYHLKEKNLRKLIPIITSW</sequence>
<evidence type="ECO:0000256" key="6">
    <source>
        <dbReference type="ARBA" id="ARBA00022801"/>
    </source>
</evidence>
<evidence type="ECO:0000256" key="2">
    <source>
        <dbReference type="ARBA" id="ARBA00005135"/>
    </source>
</evidence>
<evidence type="ECO:0000256" key="1">
    <source>
        <dbReference type="ARBA" id="ARBA00001946"/>
    </source>
</evidence>
<comment type="pathway">
    <text evidence="2">Amino-acid biosynthesis; L-serine biosynthesis; L-serine from 3-phospho-D-glycerate: step 3/3.</text>
</comment>
<evidence type="ECO:0000313" key="9">
    <source>
        <dbReference type="EMBL" id="SVA37809.1"/>
    </source>
</evidence>
<comment type="cofactor">
    <cofactor evidence="1">
        <name>Mg(2+)</name>
        <dbReference type="ChEBI" id="CHEBI:18420"/>
    </cofactor>
</comment>
<dbReference type="GO" id="GO:0036424">
    <property type="term" value="F:L-phosphoserine phosphatase activity"/>
    <property type="evidence" value="ECO:0007669"/>
    <property type="project" value="TreeGrafter"/>
</dbReference>
<accession>A0A381VBR0</accession>
<evidence type="ECO:0000256" key="7">
    <source>
        <dbReference type="ARBA" id="ARBA00022842"/>
    </source>
</evidence>
<reference evidence="9" key="1">
    <citation type="submission" date="2018-05" db="EMBL/GenBank/DDBJ databases">
        <authorList>
            <person name="Lanie J.A."/>
            <person name="Ng W.-L."/>
            <person name="Kazmierczak K.M."/>
            <person name="Andrzejewski T.M."/>
            <person name="Davidsen T.M."/>
            <person name="Wayne K.J."/>
            <person name="Tettelin H."/>
            <person name="Glass J.I."/>
            <person name="Rusch D."/>
            <person name="Podicherti R."/>
            <person name="Tsui H.-C.T."/>
            <person name="Winkler M.E."/>
        </authorList>
    </citation>
    <scope>NUCLEOTIDE SEQUENCE</scope>
</reference>
<dbReference type="AlphaFoldDB" id="A0A381VBR0"/>
<keyword evidence="5" id="KW-0479">Metal-binding</keyword>
<gene>
    <name evidence="9" type="ORF">METZ01_LOCUS90663</name>
</gene>